<proteinExistence type="predicted"/>
<dbReference type="Pfam" id="PF17289">
    <property type="entry name" value="Terminase_6C"/>
    <property type="match status" value="1"/>
</dbReference>
<accession>A0A7W8HWR3</accession>
<keyword evidence="1" id="KW-1188">Viral release from host cell</keyword>
<dbReference type="AlphaFoldDB" id="A0A7W8HWR3"/>
<gene>
    <name evidence="3" type="ORF">HNQ67_000696</name>
</gene>
<dbReference type="EMBL" id="JACHFZ010000001">
    <property type="protein sequence ID" value="MBB5291200.1"/>
    <property type="molecule type" value="Genomic_DNA"/>
</dbReference>
<name>A0A7W8HWR3_9CAUL</name>
<evidence type="ECO:0000313" key="3">
    <source>
        <dbReference type="EMBL" id="MBB5291200.1"/>
    </source>
</evidence>
<organism evidence="3 4">
    <name type="scientific">Brevundimonas basaltis</name>
    <dbReference type="NCBI Taxonomy" id="472166"/>
    <lineage>
        <taxon>Bacteria</taxon>
        <taxon>Pseudomonadati</taxon>
        <taxon>Pseudomonadota</taxon>
        <taxon>Alphaproteobacteria</taxon>
        <taxon>Caulobacterales</taxon>
        <taxon>Caulobacteraceae</taxon>
        <taxon>Brevundimonas</taxon>
    </lineage>
</organism>
<comment type="caution">
    <text evidence="3">The sequence shown here is derived from an EMBL/GenBank/DDBJ whole genome shotgun (WGS) entry which is preliminary data.</text>
</comment>
<dbReference type="InterPro" id="IPR035421">
    <property type="entry name" value="Terminase_6C"/>
</dbReference>
<feature type="domain" description="Terminase large subunit gp17-like C-terminal" evidence="2">
    <location>
        <begin position="2"/>
        <end position="87"/>
    </location>
</feature>
<protein>
    <submittedName>
        <fullName evidence="3">Phage terminase large subunit-like protein</fullName>
    </submittedName>
</protein>
<evidence type="ECO:0000259" key="2">
    <source>
        <dbReference type="Pfam" id="PF17289"/>
    </source>
</evidence>
<keyword evidence="4" id="KW-1185">Reference proteome</keyword>
<dbReference type="Proteomes" id="UP000566663">
    <property type="component" value="Unassembled WGS sequence"/>
</dbReference>
<evidence type="ECO:0000313" key="4">
    <source>
        <dbReference type="Proteomes" id="UP000566663"/>
    </source>
</evidence>
<sequence length="104" mass="10899">MRVVAEANQGGEMVEAVLKTAGVRCPVKRVHARLGKQARAEPVAALYEQGRVRHSAGLEALEEALMGLGLEDGGGSPDRADALVWAVTDLLVDGAGMGPRVRVL</sequence>
<reference evidence="3 4" key="1">
    <citation type="submission" date="2020-08" db="EMBL/GenBank/DDBJ databases">
        <title>Genomic Encyclopedia of Type Strains, Phase IV (KMG-IV): sequencing the most valuable type-strain genomes for metagenomic binning, comparative biology and taxonomic classification.</title>
        <authorList>
            <person name="Goeker M."/>
        </authorList>
    </citation>
    <scope>NUCLEOTIDE SEQUENCE [LARGE SCALE GENOMIC DNA]</scope>
    <source>
        <strain evidence="3 4">DSM 25335</strain>
    </source>
</reference>
<evidence type="ECO:0000256" key="1">
    <source>
        <dbReference type="ARBA" id="ARBA00022612"/>
    </source>
</evidence>